<gene>
    <name evidence="4" type="ORF">G3O08_08005</name>
</gene>
<dbReference type="InterPro" id="IPR026444">
    <property type="entry name" value="Secre_tail"/>
</dbReference>
<feature type="signal peptide" evidence="2">
    <location>
        <begin position="1"/>
        <end position="25"/>
    </location>
</feature>
<evidence type="ECO:0000256" key="1">
    <source>
        <dbReference type="ARBA" id="ARBA00022729"/>
    </source>
</evidence>
<accession>A0A7K3WRH7</accession>
<dbReference type="NCBIfam" id="TIGR04183">
    <property type="entry name" value="Por_Secre_tail"/>
    <property type="match status" value="1"/>
</dbReference>
<dbReference type="EMBL" id="JAAGVY010000011">
    <property type="protein sequence ID" value="NEN23442.1"/>
    <property type="molecule type" value="Genomic_DNA"/>
</dbReference>
<comment type="caution">
    <text evidence="4">The sequence shown here is derived from an EMBL/GenBank/DDBJ whole genome shotgun (WGS) entry which is preliminary data.</text>
</comment>
<dbReference type="Pfam" id="PF18962">
    <property type="entry name" value="Por_Secre_tail"/>
    <property type="match status" value="1"/>
</dbReference>
<dbReference type="Proteomes" id="UP000486602">
    <property type="component" value="Unassembled WGS sequence"/>
</dbReference>
<reference evidence="4 5" key="1">
    <citation type="submission" date="2020-02" db="EMBL/GenBank/DDBJ databases">
        <title>Out from the shadows clarifying the taxonomy of the family Cryomorphaceae and related taxa by utilizing the GTDB taxonomic framework.</title>
        <authorList>
            <person name="Bowman J.P."/>
        </authorList>
    </citation>
    <scope>NUCLEOTIDE SEQUENCE [LARGE SCALE GENOMIC DNA]</scope>
    <source>
        <strain evidence="4 5">QSSC 1-22</strain>
    </source>
</reference>
<dbReference type="PROSITE" id="PS00018">
    <property type="entry name" value="EF_HAND_1"/>
    <property type="match status" value="1"/>
</dbReference>
<proteinExistence type="predicted"/>
<evidence type="ECO:0000259" key="3">
    <source>
        <dbReference type="Pfam" id="PF18962"/>
    </source>
</evidence>
<keyword evidence="5" id="KW-1185">Reference proteome</keyword>
<protein>
    <submittedName>
        <fullName evidence="4">T9SS type A sorting domain-containing protein</fullName>
    </submittedName>
</protein>
<name>A0A7K3WRH7_9FLAO</name>
<evidence type="ECO:0000313" key="5">
    <source>
        <dbReference type="Proteomes" id="UP000486602"/>
    </source>
</evidence>
<evidence type="ECO:0000313" key="4">
    <source>
        <dbReference type="EMBL" id="NEN23442.1"/>
    </source>
</evidence>
<evidence type="ECO:0000256" key="2">
    <source>
        <dbReference type="SAM" id="SignalP"/>
    </source>
</evidence>
<dbReference type="RefSeq" id="WP_163284679.1">
    <property type="nucleotide sequence ID" value="NZ_JAAGVY010000011.1"/>
</dbReference>
<keyword evidence="1 2" id="KW-0732">Signal</keyword>
<sequence>MESSFIKSFSALIFLFVFSFAEAEAQDCLAHANWTFDPPPVNGQLELGATVEVCVDLVLYAPGGGAWLSGLELDFPPAWELSTLNVVSIPEPCSAGDGEWVYLDTLACAPYFFGPGFYFDRNSDGNFCNNFGDACAITPENMTFCFDITLAGDCPSDEENLFPYIRIVSDDYFGDFPSPCPNPIYVQPDLDNLSLNCCGVSSGNSPGTVALCESQCLFDLLEGAYPEGVWAGPAGYTDVLGCGYFDVNVDVSGDYTYTVEGGMCLQSSTITVIDTDLGVVGEVFTCSGEYGYLNEAIADEYPDDGTWYNPAGEVVVDGIAEFAVDGLGIYEYQFLSETGCLRTLGVEAFVTQTSGMPVSTVICENSGTFCPFDVFQSLQPPGIEVTEGGNWIVYDDAGNFLDFLPSSDMCLDYAAMQGYGASQLYFNYLLGSTECGISLDTLTVTVGEYSEGVTGTACAGIIDLEPYLPPGTPTGGFWTNYVEDWESVFDCTPCAVGSVHSFLYTYDLESGCTSSVGVELVITSSGDGDNYTVVECGDGSVLDLATLLPDDTDSGGVFSPSQEVVLLPQNSGTYTYTTDFANCGEAVYSFNLDIGDSLNYTGLTTTLSDDGNEYTVVFAITGGLAPYSINGVSVIGNDFTSSLIPVGTSYMFTLSDAGPCNDFSVSGGYLPTCTVSAGESPGEMDHCQPEPFCLFNELANADTGGVWAGPPGWVDAGCGLVDPSSSPPGDYYYIVSDGNQCADTAVISLVPIELGILYGLTSCTDDGVNLYEWYEATEDRFWMGPGYPQVLDTITDQYLNPDQYAPGIYTYVYYEEGCLTTVETFVNFNNAYSGNTDVEPVTICIDEMNFRPAEALGITDPYVGGNWILYDSTGTVFLDYFPYGDINFTGEYLHSFGSSVVLKYIQGAPPCDPILIDLYVFISVGNTQQIEDTVCQSDGSVDLNIYLPSFPFPGGVWVDVSGNSIPYLIDLSLFEPGSVQIFYYYNLLETGCTDIVEVWLTISESMGAGDDYDIILCGTGEMIDLYDLLPDDVDQNGIFPISQILAIPSNSGTYDYFLPIPSCNDQSAVYTLTFTEPFTSGVEAECNPGGTSFNAILEIAGGMPPYTVNGEAVEGTVYEASDLAVADGEVVFVVADAGLCDAIEMTIGVDDTDGDGVCDDQEITGCMDPAATNYDPNATDPGNCWFEIGGLEAPLTEWDEETGGEKPGLDRNSVTGSSPDQDLAMLIFPNPANGEVNLDIRGLASSEAVVEISDILGSIRYRSGLASADGEVLKKIDLSGYASGVYLIRLIDGEESLVSKVVVVGR</sequence>
<feature type="chain" id="PRO_5029806951" evidence="2">
    <location>
        <begin position="26"/>
        <end position="1306"/>
    </location>
</feature>
<dbReference type="InterPro" id="IPR018247">
    <property type="entry name" value="EF_Hand_1_Ca_BS"/>
</dbReference>
<organism evidence="4 5">
    <name type="scientific">Cryomorpha ignava</name>
    <dbReference type="NCBI Taxonomy" id="101383"/>
    <lineage>
        <taxon>Bacteria</taxon>
        <taxon>Pseudomonadati</taxon>
        <taxon>Bacteroidota</taxon>
        <taxon>Flavobacteriia</taxon>
        <taxon>Flavobacteriales</taxon>
        <taxon>Cryomorphaceae</taxon>
        <taxon>Cryomorpha</taxon>
    </lineage>
</organism>
<feature type="domain" description="Secretion system C-terminal sorting" evidence="3">
    <location>
        <begin position="1227"/>
        <end position="1303"/>
    </location>
</feature>